<organism evidence="2 3">
    <name type="scientific">Pyramidobacter porci</name>
    <dbReference type="NCBI Taxonomy" id="2605789"/>
    <lineage>
        <taxon>Bacteria</taxon>
        <taxon>Thermotogati</taxon>
        <taxon>Synergistota</taxon>
        <taxon>Synergistia</taxon>
        <taxon>Synergistales</taxon>
        <taxon>Dethiosulfovibrionaceae</taxon>
        <taxon>Pyramidobacter</taxon>
    </lineage>
</organism>
<evidence type="ECO:0000256" key="1">
    <source>
        <dbReference type="SAM" id="SignalP"/>
    </source>
</evidence>
<evidence type="ECO:0000313" key="3">
    <source>
        <dbReference type="Proteomes" id="UP000473699"/>
    </source>
</evidence>
<dbReference type="AlphaFoldDB" id="A0A6L5YC50"/>
<accession>A0A6L5YC50</accession>
<dbReference type="Proteomes" id="UP000473699">
    <property type="component" value="Unassembled WGS sequence"/>
</dbReference>
<protein>
    <submittedName>
        <fullName evidence="2">Uncharacterized protein</fullName>
    </submittedName>
</protein>
<comment type="caution">
    <text evidence="2">The sequence shown here is derived from an EMBL/GenBank/DDBJ whole genome shotgun (WGS) entry which is preliminary data.</text>
</comment>
<dbReference type="EMBL" id="VUNH01000005">
    <property type="protein sequence ID" value="MST55628.1"/>
    <property type="molecule type" value="Genomic_DNA"/>
</dbReference>
<feature type="signal peptide" evidence="1">
    <location>
        <begin position="1"/>
        <end position="24"/>
    </location>
</feature>
<reference evidence="2 3" key="1">
    <citation type="submission" date="2019-08" db="EMBL/GenBank/DDBJ databases">
        <title>In-depth cultivation of the pig gut microbiome towards novel bacterial diversity and tailored functional studies.</title>
        <authorList>
            <person name="Wylensek D."/>
            <person name="Hitch T.C.A."/>
            <person name="Clavel T."/>
        </authorList>
    </citation>
    <scope>NUCLEOTIDE SEQUENCE [LARGE SCALE GENOMIC DNA]</scope>
    <source>
        <strain evidence="2 3">SM-530-WT-4B</strain>
    </source>
</reference>
<dbReference type="RefSeq" id="WP_154528715.1">
    <property type="nucleotide sequence ID" value="NZ_JAXDZJ010000122.1"/>
</dbReference>
<proteinExistence type="predicted"/>
<evidence type="ECO:0000313" key="2">
    <source>
        <dbReference type="EMBL" id="MST55628.1"/>
    </source>
</evidence>
<name>A0A6L5YC50_9BACT</name>
<keyword evidence="1" id="KW-0732">Signal</keyword>
<feature type="chain" id="PRO_5026832994" evidence="1">
    <location>
        <begin position="25"/>
        <end position="283"/>
    </location>
</feature>
<gene>
    <name evidence="2" type="ORF">FYJ74_06215</name>
</gene>
<keyword evidence="3" id="KW-1185">Reference proteome</keyword>
<sequence length="283" mass="30639">MNRKVLRFTLAALAVLALAATAVAAPLRKNRAIAVILYDVEPGTRYTSLSSWNYYGGMSYTHYASAVRGAALATETIRSALVKNGYKVVSDQVTARIVKAQPKQPGPGAVKKISRAHGVSQYVDGTVEVLDTIRNEFGMYTGSAVVMVHVYDSTGRTIFSDSAMGKEVGATRDESEIKAVRKAAEELAERITGVPANPNVAEGGFYVFVRGARDFKTVQSVVTACKTVYGVTSARAGRFDGDWAQLAVFGNFDLKELQKAIVDKVPYARINDITDSTLYVDIY</sequence>